<feature type="signal peptide" evidence="1">
    <location>
        <begin position="1"/>
        <end position="26"/>
    </location>
</feature>
<dbReference type="AlphaFoldDB" id="A0AA96LIW5"/>
<dbReference type="RefSeq" id="WP_315607919.1">
    <property type="nucleotide sequence ID" value="NZ_CP130318.1"/>
</dbReference>
<dbReference type="Pfam" id="PF09580">
    <property type="entry name" value="Spore_YhcN_YlaJ"/>
    <property type="match status" value="1"/>
</dbReference>
<dbReference type="KEGG" id="paun:MJA45_01965"/>
<reference evidence="2 3" key="1">
    <citation type="submission" date="2022-02" db="EMBL/GenBank/DDBJ databases">
        <title>Paenibacillus sp. MBLB1776 Whole Genome Shotgun Sequencing.</title>
        <authorList>
            <person name="Hwang C.Y."/>
            <person name="Cho E.-S."/>
            <person name="Seo M.-J."/>
        </authorList>
    </citation>
    <scope>NUCLEOTIDE SEQUENCE [LARGE SCALE GENOMIC DNA]</scope>
    <source>
        <strain evidence="2 3">MBLB1776</strain>
    </source>
</reference>
<organism evidence="2 3">
    <name type="scientific">Paenibacillus aurantius</name>
    <dbReference type="NCBI Taxonomy" id="2918900"/>
    <lineage>
        <taxon>Bacteria</taxon>
        <taxon>Bacillati</taxon>
        <taxon>Bacillota</taxon>
        <taxon>Bacilli</taxon>
        <taxon>Bacillales</taxon>
        <taxon>Paenibacillaceae</taxon>
        <taxon>Paenibacillus</taxon>
    </lineage>
</organism>
<sequence length="253" mass="27511">MIPTYRWSRILMAGASALLLTGLCGCSDGEAKGKRGIPSYGVRSNSNYSSTRGSVPDTGMKLYGAGTGQTVIHANKRLVYSQVLSDKVANVNGINTAFVVLTETNAYAAILIDHTATGTRGAGARHETNNSPTSLGRYYPHQFGSYQDPRLLTSGSNSYETVEEADNISHGLKQEIASIIRNAQPSVHEVYISAHRDFVNLMNGYAQDSARGLPLDSRVQEFNGMVNRVLSLPDRKTEDKIINGTVENKRNVR</sequence>
<evidence type="ECO:0000256" key="1">
    <source>
        <dbReference type="SAM" id="SignalP"/>
    </source>
</evidence>
<evidence type="ECO:0000313" key="2">
    <source>
        <dbReference type="EMBL" id="WNQ14138.1"/>
    </source>
</evidence>
<proteinExistence type="predicted"/>
<dbReference type="Proteomes" id="UP001305702">
    <property type="component" value="Chromosome"/>
</dbReference>
<accession>A0AA96LIW5</accession>
<dbReference type="PROSITE" id="PS51257">
    <property type="entry name" value="PROKAR_LIPOPROTEIN"/>
    <property type="match status" value="1"/>
</dbReference>
<gene>
    <name evidence="2" type="ORF">MJA45_01965</name>
</gene>
<keyword evidence="2" id="KW-0449">Lipoprotein</keyword>
<keyword evidence="1" id="KW-0732">Signal</keyword>
<dbReference type="InterPro" id="IPR019076">
    <property type="entry name" value="Spore_lipoprot_YhcN/YlaJ-like"/>
</dbReference>
<keyword evidence="3" id="KW-1185">Reference proteome</keyword>
<dbReference type="EMBL" id="CP130318">
    <property type="protein sequence ID" value="WNQ14138.1"/>
    <property type="molecule type" value="Genomic_DNA"/>
</dbReference>
<name>A0AA96LIW5_9BACL</name>
<feature type="chain" id="PRO_5041717954" evidence="1">
    <location>
        <begin position="27"/>
        <end position="253"/>
    </location>
</feature>
<protein>
    <submittedName>
        <fullName evidence="2">YhcN/YlaJ family sporulation lipoprotein</fullName>
    </submittedName>
</protein>
<evidence type="ECO:0000313" key="3">
    <source>
        <dbReference type="Proteomes" id="UP001305702"/>
    </source>
</evidence>